<keyword evidence="4" id="KW-0732">Signal</keyword>
<feature type="region of interest" description="Disordered" evidence="3">
    <location>
        <begin position="122"/>
        <end position="220"/>
    </location>
</feature>
<feature type="signal peptide" evidence="4">
    <location>
        <begin position="1"/>
        <end position="19"/>
    </location>
</feature>
<feature type="domain" description="EF-hand" evidence="5">
    <location>
        <begin position="59"/>
        <end position="94"/>
    </location>
</feature>
<dbReference type="InterPro" id="IPR011992">
    <property type="entry name" value="EF-hand-dom_pair"/>
</dbReference>
<dbReference type="Gene3D" id="1.10.238.10">
    <property type="entry name" value="EF-hand"/>
    <property type="match status" value="2"/>
</dbReference>
<sequence>MNKAILLSGLTALSLTGFAATTLAQDTGDTTPPPGPAMSFADLDTDGDGSVTLEEIQSRHGASIEDRFTKADTNGDGQLDADEIAATLEAQRAERRAERESRRIARLVDARDANDDGVLSLEELTPKDDRGERMFSRVDKNDDGVISAEEFQAMQDHMAEHKDDRRGPPRGDQRDDDHDRRGSDHDRRGDDHGPRHQDDEHRDDSRGDGPALWPFGGDRG</sequence>
<evidence type="ECO:0000313" key="6">
    <source>
        <dbReference type="EMBL" id="QPM90095.1"/>
    </source>
</evidence>
<accession>A0A418SCG1</accession>
<dbReference type="InterPro" id="IPR018247">
    <property type="entry name" value="EF_Hand_1_Ca_BS"/>
</dbReference>
<feature type="compositionally biased region" description="Basic and acidic residues" evidence="3">
    <location>
        <begin position="157"/>
        <end position="207"/>
    </location>
</feature>
<dbReference type="SMART" id="SM00054">
    <property type="entry name" value="EFh"/>
    <property type="match status" value="2"/>
</dbReference>
<evidence type="ECO:0000256" key="2">
    <source>
        <dbReference type="ARBA" id="ARBA00022737"/>
    </source>
</evidence>
<name>A0A418SCG1_9RHOB</name>
<dbReference type="PROSITE" id="PS00018">
    <property type="entry name" value="EF_HAND_1"/>
    <property type="match status" value="2"/>
</dbReference>
<keyword evidence="7" id="KW-1185">Reference proteome</keyword>
<dbReference type="RefSeq" id="WP_196222887.1">
    <property type="nucleotide sequence ID" value="NZ_CP060436.1"/>
</dbReference>
<feature type="region of interest" description="Disordered" evidence="3">
    <location>
        <begin position="24"/>
        <end position="46"/>
    </location>
</feature>
<dbReference type="KEGG" id="palw:PSAL_013290"/>
<proteinExistence type="predicted"/>
<evidence type="ECO:0000313" key="7">
    <source>
        <dbReference type="Proteomes" id="UP000283786"/>
    </source>
</evidence>
<dbReference type="AlphaFoldDB" id="A0A418SCG1"/>
<reference evidence="6 7" key="1">
    <citation type="submission" date="2020-08" db="EMBL/GenBank/DDBJ databases">
        <title>Genome sequence of Rhodobacteraceae bacterium Lw-13e.</title>
        <authorList>
            <person name="Poehlein A."/>
            <person name="Wolter L."/>
            <person name="Daniel R."/>
            <person name="Brinkhoff T."/>
        </authorList>
    </citation>
    <scope>NUCLEOTIDE SEQUENCE [LARGE SCALE GENOMIC DNA]</scope>
    <source>
        <strain evidence="6 7">Lw-13e</strain>
    </source>
</reference>
<evidence type="ECO:0000256" key="3">
    <source>
        <dbReference type="SAM" id="MobiDB-lite"/>
    </source>
</evidence>
<dbReference type="Proteomes" id="UP000283786">
    <property type="component" value="Chromosome"/>
</dbReference>
<evidence type="ECO:0000256" key="4">
    <source>
        <dbReference type="SAM" id="SignalP"/>
    </source>
</evidence>
<dbReference type="GO" id="GO:0005509">
    <property type="term" value="F:calcium ion binding"/>
    <property type="evidence" value="ECO:0007669"/>
    <property type="project" value="InterPro"/>
</dbReference>
<keyword evidence="2" id="KW-0677">Repeat</keyword>
<dbReference type="PANTHER" id="PTHR10827:SF98">
    <property type="entry name" value="45 KDA CALCIUM-BINDING PROTEIN"/>
    <property type="match status" value="1"/>
</dbReference>
<dbReference type="EMBL" id="CP060436">
    <property type="protein sequence ID" value="QPM90095.1"/>
    <property type="molecule type" value="Genomic_DNA"/>
</dbReference>
<dbReference type="SUPFAM" id="SSF47473">
    <property type="entry name" value="EF-hand"/>
    <property type="match status" value="1"/>
</dbReference>
<feature type="compositionally biased region" description="Basic and acidic residues" evidence="3">
    <location>
        <begin position="124"/>
        <end position="143"/>
    </location>
</feature>
<gene>
    <name evidence="6" type="ORF">PSAL_013290</name>
</gene>
<dbReference type="Pfam" id="PF13202">
    <property type="entry name" value="EF-hand_5"/>
    <property type="match status" value="3"/>
</dbReference>
<evidence type="ECO:0000259" key="5">
    <source>
        <dbReference type="PROSITE" id="PS50222"/>
    </source>
</evidence>
<protein>
    <recommendedName>
        <fullName evidence="5">EF-hand domain-containing protein</fullName>
    </recommendedName>
</protein>
<dbReference type="InterPro" id="IPR002048">
    <property type="entry name" value="EF_hand_dom"/>
</dbReference>
<dbReference type="PROSITE" id="PS50222">
    <property type="entry name" value="EF_HAND_2"/>
    <property type="match status" value="2"/>
</dbReference>
<dbReference type="CDD" id="cd00051">
    <property type="entry name" value="EFh"/>
    <property type="match status" value="1"/>
</dbReference>
<dbReference type="PANTHER" id="PTHR10827">
    <property type="entry name" value="RETICULOCALBIN"/>
    <property type="match status" value="1"/>
</dbReference>
<evidence type="ECO:0000256" key="1">
    <source>
        <dbReference type="ARBA" id="ARBA00022723"/>
    </source>
</evidence>
<organism evidence="6 7">
    <name type="scientific">Pseudooceanicola algae</name>
    <dbReference type="NCBI Taxonomy" id="1537215"/>
    <lineage>
        <taxon>Bacteria</taxon>
        <taxon>Pseudomonadati</taxon>
        <taxon>Pseudomonadota</taxon>
        <taxon>Alphaproteobacteria</taxon>
        <taxon>Rhodobacterales</taxon>
        <taxon>Paracoccaceae</taxon>
        <taxon>Pseudooceanicola</taxon>
    </lineage>
</organism>
<feature type="domain" description="EF-hand" evidence="5">
    <location>
        <begin position="126"/>
        <end position="161"/>
    </location>
</feature>
<feature type="chain" id="PRO_5035297899" description="EF-hand domain-containing protein" evidence="4">
    <location>
        <begin position="20"/>
        <end position="220"/>
    </location>
</feature>
<keyword evidence="1" id="KW-0479">Metal-binding</keyword>